<name>A0ABR6C4Q1_9HYPH</name>
<sequence>MFADKELVDSADIVIDGMWPIASQMERLERPLRELADLEHAGRR</sequence>
<dbReference type="Proteomes" id="UP000587524">
    <property type="component" value="Unassembled WGS sequence"/>
</dbReference>
<protein>
    <submittedName>
        <fullName evidence="1">Uncharacterized protein</fullName>
    </submittedName>
</protein>
<gene>
    <name evidence="1" type="ORF">HNQ97_001933</name>
</gene>
<proteinExistence type="predicted"/>
<comment type="caution">
    <text evidence="1">The sequence shown here is derived from an EMBL/GenBank/DDBJ whole genome shotgun (WGS) entry which is preliminary data.</text>
</comment>
<organism evidence="1 2">
    <name type="scientific">Aminobacter ciceronei</name>
    <dbReference type="NCBI Taxonomy" id="150723"/>
    <lineage>
        <taxon>Bacteria</taxon>
        <taxon>Pseudomonadati</taxon>
        <taxon>Pseudomonadota</taxon>
        <taxon>Alphaproteobacteria</taxon>
        <taxon>Hyphomicrobiales</taxon>
        <taxon>Phyllobacteriaceae</taxon>
        <taxon>Aminobacter</taxon>
    </lineage>
</organism>
<evidence type="ECO:0000313" key="2">
    <source>
        <dbReference type="Proteomes" id="UP000587524"/>
    </source>
</evidence>
<accession>A0ABR6C4Q1</accession>
<reference evidence="1 2" key="1">
    <citation type="submission" date="2020-08" db="EMBL/GenBank/DDBJ databases">
        <title>Genomic Encyclopedia of Type Strains, Phase IV (KMG-IV): sequencing the most valuable type-strain genomes for metagenomic binning, comparative biology and taxonomic classification.</title>
        <authorList>
            <person name="Goeker M."/>
        </authorList>
    </citation>
    <scope>NUCLEOTIDE SEQUENCE [LARGE SCALE GENOMIC DNA]</scope>
    <source>
        <strain evidence="1 2">DSM 17455</strain>
    </source>
</reference>
<dbReference type="RefSeq" id="WP_256438248.1">
    <property type="nucleotide sequence ID" value="NZ_JACJHY010000007.1"/>
</dbReference>
<dbReference type="EMBL" id="JACJHZ010000007">
    <property type="protein sequence ID" value="MBA9019938.1"/>
    <property type="molecule type" value="Genomic_DNA"/>
</dbReference>
<keyword evidence="2" id="KW-1185">Reference proteome</keyword>
<evidence type="ECO:0000313" key="1">
    <source>
        <dbReference type="EMBL" id="MBA9019938.1"/>
    </source>
</evidence>